<proteinExistence type="inferred from homology"/>
<dbReference type="GO" id="GO:0005737">
    <property type="term" value="C:cytoplasm"/>
    <property type="evidence" value="ECO:0007669"/>
    <property type="project" value="UniProtKB-SubCell"/>
</dbReference>
<evidence type="ECO:0000259" key="5">
    <source>
        <dbReference type="Pfam" id="PF02631"/>
    </source>
</evidence>
<dbReference type="InterPro" id="IPR003783">
    <property type="entry name" value="Regulatory_RecX"/>
</dbReference>
<sequence length="171" mass="20508">MFLTLFYIFELMNDKNNTNKGVFTVAEIKRKLEHYCVYQDRCHKEVEAKLKEYNTVADARELILLSLMQDNFLNEERFAKSFARGKFRIKKWGKNRIVRELKFRDISAYNIKTALKEIDQEEYITTLYNLVAKKNKLVTETNIFKRKKKILDYVLYRGFEPHLIYEALSAL</sequence>
<dbReference type="AlphaFoldDB" id="A0A2I2M8Q6"/>
<gene>
    <name evidence="7" type="ORF">TNO010_220367</name>
</gene>
<dbReference type="Pfam" id="PF02631">
    <property type="entry name" value="RecX_HTH2"/>
    <property type="match status" value="1"/>
</dbReference>
<evidence type="ECO:0000256" key="4">
    <source>
        <dbReference type="ARBA" id="ARBA00022490"/>
    </source>
</evidence>
<dbReference type="PANTHER" id="PTHR33602:SF1">
    <property type="entry name" value="REGULATORY PROTEIN RECX FAMILY PROTEIN"/>
    <property type="match status" value="1"/>
</dbReference>
<dbReference type="Pfam" id="PF21981">
    <property type="entry name" value="RecX_HTH3"/>
    <property type="match status" value="1"/>
</dbReference>
<feature type="domain" description="RecX second three-helical" evidence="5">
    <location>
        <begin position="74"/>
        <end position="115"/>
    </location>
</feature>
<evidence type="ECO:0000313" key="7">
    <source>
        <dbReference type="EMBL" id="SOU88921.1"/>
    </source>
</evidence>
<comment type="similarity">
    <text evidence="2">Belongs to the RecX family.</text>
</comment>
<dbReference type="InterPro" id="IPR053925">
    <property type="entry name" value="RecX_HTH_3rd"/>
</dbReference>
<evidence type="ECO:0000256" key="2">
    <source>
        <dbReference type="ARBA" id="ARBA00009695"/>
    </source>
</evidence>
<comment type="subcellular location">
    <subcellularLocation>
        <location evidence="1">Cytoplasm</location>
    </subcellularLocation>
</comment>
<dbReference type="Proteomes" id="UP000490060">
    <property type="component" value="Unassembled WGS sequence"/>
</dbReference>
<keyword evidence="4" id="KW-0963">Cytoplasm</keyword>
<dbReference type="InterPro" id="IPR053924">
    <property type="entry name" value="RecX_HTH_2nd"/>
</dbReference>
<dbReference type="Gene3D" id="1.10.10.10">
    <property type="entry name" value="Winged helix-like DNA-binding domain superfamily/Winged helix DNA-binding domain"/>
    <property type="match status" value="1"/>
</dbReference>
<evidence type="ECO:0000256" key="1">
    <source>
        <dbReference type="ARBA" id="ARBA00004496"/>
    </source>
</evidence>
<dbReference type="GO" id="GO:0006282">
    <property type="term" value="P:regulation of DNA repair"/>
    <property type="evidence" value="ECO:0007669"/>
    <property type="project" value="InterPro"/>
</dbReference>
<dbReference type="InterPro" id="IPR036388">
    <property type="entry name" value="WH-like_DNA-bd_sf"/>
</dbReference>
<feature type="domain" description="RecX third three-helical" evidence="6">
    <location>
        <begin position="121"/>
        <end position="168"/>
    </location>
</feature>
<dbReference type="EMBL" id="OENE01000015">
    <property type="protein sequence ID" value="SOU88921.1"/>
    <property type="molecule type" value="Genomic_DNA"/>
</dbReference>
<reference evidence="7 8" key="1">
    <citation type="submission" date="2017-11" db="EMBL/GenBank/DDBJ databases">
        <authorList>
            <person name="Duchaud E."/>
        </authorList>
    </citation>
    <scope>NUCLEOTIDE SEQUENCE [LARGE SCALE GENOMIC DNA]</scope>
    <source>
        <strain evidence="7 8">TNO010</strain>
    </source>
</reference>
<name>A0A2I2M8Q6_9FLAO</name>
<evidence type="ECO:0000313" key="8">
    <source>
        <dbReference type="Proteomes" id="UP000490060"/>
    </source>
</evidence>
<accession>A0A2I2M8Q6</accession>
<protein>
    <recommendedName>
        <fullName evidence="3">Regulatory protein RecX</fullName>
    </recommendedName>
</protein>
<dbReference type="PANTHER" id="PTHR33602">
    <property type="entry name" value="REGULATORY PROTEIN RECX FAMILY PROTEIN"/>
    <property type="match status" value="1"/>
</dbReference>
<organism evidence="7 8">
    <name type="scientific">Tenacibaculum finnmarkense genomovar ulcerans</name>
    <dbReference type="NCBI Taxonomy" id="2781388"/>
    <lineage>
        <taxon>Bacteria</taxon>
        <taxon>Pseudomonadati</taxon>
        <taxon>Bacteroidota</taxon>
        <taxon>Flavobacteriia</taxon>
        <taxon>Flavobacteriales</taxon>
        <taxon>Flavobacteriaceae</taxon>
        <taxon>Tenacibaculum</taxon>
        <taxon>Tenacibaculum finnmarkense</taxon>
    </lineage>
</organism>
<evidence type="ECO:0000256" key="3">
    <source>
        <dbReference type="ARBA" id="ARBA00018111"/>
    </source>
</evidence>
<evidence type="ECO:0000259" key="6">
    <source>
        <dbReference type="Pfam" id="PF21981"/>
    </source>
</evidence>